<dbReference type="AlphaFoldDB" id="A0A4U9W4Z4"/>
<protein>
    <submittedName>
        <fullName evidence="1">Uncharacterized protein</fullName>
    </submittedName>
</protein>
<dbReference type="Gene3D" id="1.25.40.10">
    <property type="entry name" value="Tetratricopeptide repeat domain"/>
    <property type="match status" value="1"/>
</dbReference>
<name>A0A4U9W4Z4_9SPHI</name>
<evidence type="ECO:0000313" key="1">
    <source>
        <dbReference type="EMBL" id="VTR53815.1"/>
    </source>
</evidence>
<dbReference type="EMBL" id="LR590484">
    <property type="protein sequence ID" value="VTR53815.1"/>
    <property type="molecule type" value="Genomic_DNA"/>
</dbReference>
<dbReference type="Proteomes" id="UP000308196">
    <property type="component" value="Chromosome"/>
</dbReference>
<reference evidence="1 2" key="1">
    <citation type="submission" date="2019-05" db="EMBL/GenBank/DDBJ databases">
        <authorList>
            <consortium name="Pathogen Informatics"/>
        </authorList>
    </citation>
    <scope>NUCLEOTIDE SEQUENCE [LARGE SCALE GENOMIC DNA]</scope>
    <source>
        <strain evidence="1 2">NCTC11429</strain>
    </source>
</reference>
<accession>A0A4U9W4Z4</accession>
<organism evidence="1 2">
    <name type="scientific">Sphingobacterium thalpophilum</name>
    <dbReference type="NCBI Taxonomy" id="259"/>
    <lineage>
        <taxon>Bacteria</taxon>
        <taxon>Pseudomonadati</taxon>
        <taxon>Bacteroidota</taxon>
        <taxon>Sphingobacteriia</taxon>
        <taxon>Sphingobacteriales</taxon>
        <taxon>Sphingobacteriaceae</taxon>
        <taxon>Sphingobacterium</taxon>
    </lineage>
</organism>
<dbReference type="STRING" id="1123265.GCA_000686625_00256"/>
<dbReference type="KEGG" id="stha:NCTC11429_04919"/>
<proteinExistence type="predicted"/>
<dbReference type="InterPro" id="IPR011990">
    <property type="entry name" value="TPR-like_helical_dom_sf"/>
</dbReference>
<dbReference type="SUPFAM" id="SSF48452">
    <property type="entry name" value="TPR-like"/>
    <property type="match status" value="1"/>
</dbReference>
<evidence type="ECO:0000313" key="2">
    <source>
        <dbReference type="Proteomes" id="UP000308196"/>
    </source>
</evidence>
<gene>
    <name evidence="1" type="ORF">NCTC11429_04919</name>
</gene>
<sequence length="394" mass="45390">MFFLPIDVTSNDFVLGSHSSRRNGSHIYTQQDSQLIMNSNSLKIYILSLFISVSLLSRAQPGKIRLTHAVSAENFAEYFNTDTVRLIGVCSSKTPTGVFVTYEKADTLNFKHEFYRSFEADNYTSVGLAFYSRKGNDYLLSFKNNEAFFCKSCNNMRDYNLAVSKDTVSISISWGPNDFGQNERYDFIFRPALKRWQLMQTYSSGSDDLGQHHNEYTTYPKNTAVYLDEYNAETLSYDSTVMSSQRIILYYRPGDYAALLRSLKEIPENTLFLLPKIFNEADARYFIEAVPEGNQAANTNPIHGKNVLTANEIGYFLEQKNQLEAAQVFLDKVIAHFPEREVAYLNRGDVFFKKGQLFFKEAARDYQTYIELMNRRGLQAKIPKRIVVFLRTQF</sequence>